<accession>A0AAV8WQ22</accession>
<dbReference type="EMBL" id="JANEYF010005422">
    <property type="protein sequence ID" value="KAJ8928251.1"/>
    <property type="molecule type" value="Genomic_DNA"/>
</dbReference>
<dbReference type="Proteomes" id="UP001162156">
    <property type="component" value="Unassembled WGS sequence"/>
</dbReference>
<dbReference type="AlphaFoldDB" id="A0AAV8WQ22"/>
<proteinExistence type="predicted"/>
<sequence>MFLSLLEEEESCVDQLESKLEKILKVCGSMVDAGKTYVGQQRFALIILIALITGTNCNRFH</sequence>
<organism evidence="1 2">
    <name type="scientific">Rhamnusium bicolor</name>
    <dbReference type="NCBI Taxonomy" id="1586634"/>
    <lineage>
        <taxon>Eukaryota</taxon>
        <taxon>Metazoa</taxon>
        <taxon>Ecdysozoa</taxon>
        <taxon>Arthropoda</taxon>
        <taxon>Hexapoda</taxon>
        <taxon>Insecta</taxon>
        <taxon>Pterygota</taxon>
        <taxon>Neoptera</taxon>
        <taxon>Endopterygota</taxon>
        <taxon>Coleoptera</taxon>
        <taxon>Polyphaga</taxon>
        <taxon>Cucujiformia</taxon>
        <taxon>Chrysomeloidea</taxon>
        <taxon>Cerambycidae</taxon>
        <taxon>Lepturinae</taxon>
        <taxon>Rhagiini</taxon>
        <taxon>Rhamnusium</taxon>
    </lineage>
</organism>
<evidence type="ECO:0000313" key="1">
    <source>
        <dbReference type="EMBL" id="KAJ8928251.1"/>
    </source>
</evidence>
<reference evidence="1" key="1">
    <citation type="journal article" date="2023" name="Insect Mol. Biol.">
        <title>Genome sequencing provides insights into the evolution of gene families encoding plant cell wall-degrading enzymes in longhorned beetles.</title>
        <authorList>
            <person name="Shin N.R."/>
            <person name="Okamura Y."/>
            <person name="Kirsch R."/>
            <person name="Pauchet Y."/>
        </authorList>
    </citation>
    <scope>NUCLEOTIDE SEQUENCE</scope>
    <source>
        <strain evidence="1">RBIC_L_NR</strain>
    </source>
</reference>
<name>A0AAV8WQ22_9CUCU</name>
<gene>
    <name evidence="1" type="ORF">NQ314_019201</name>
</gene>
<comment type="caution">
    <text evidence="1">The sequence shown here is derived from an EMBL/GenBank/DDBJ whole genome shotgun (WGS) entry which is preliminary data.</text>
</comment>
<protein>
    <submittedName>
        <fullName evidence="1">Uncharacterized protein</fullName>
    </submittedName>
</protein>
<keyword evidence="2" id="KW-1185">Reference proteome</keyword>
<evidence type="ECO:0000313" key="2">
    <source>
        <dbReference type="Proteomes" id="UP001162156"/>
    </source>
</evidence>